<organism evidence="6">
    <name type="scientific">Angiostrongylus costaricensis</name>
    <name type="common">Nematode worm</name>
    <dbReference type="NCBI Taxonomy" id="334426"/>
    <lineage>
        <taxon>Eukaryota</taxon>
        <taxon>Metazoa</taxon>
        <taxon>Ecdysozoa</taxon>
        <taxon>Nematoda</taxon>
        <taxon>Chromadorea</taxon>
        <taxon>Rhabditida</taxon>
        <taxon>Rhabditina</taxon>
        <taxon>Rhabditomorpha</taxon>
        <taxon>Strongyloidea</taxon>
        <taxon>Metastrongylidae</taxon>
        <taxon>Angiostrongylus</taxon>
    </lineage>
</organism>
<feature type="region of interest" description="Disordered" evidence="1">
    <location>
        <begin position="146"/>
        <end position="166"/>
    </location>
</feature>
<gene>
    <name evidence="4" type="ORF">ACOC_LOCUS10589</name>
</gene>
<dbReference type="InterPro" id="IPR025995">
    <property type="entry name" value="Tudor-knot"/>
</dbReference>
<evidence type="ECO:0000313" key="4">
    <source>
        <dbReference type="EMBL" id="VDM62174.1"/>
    </source>
</evidence>
<feature type="transmembrane region" description="Helical" evidence="2">
    <location>
        <begin position="418"/>
        <end position="436"/>
    </location>
</feature>
<evidence type="ECO:0000313" key="6">
    <source>
        <dbReference type="WBParaSite" id="ACOC_0001058801-mRNA-1"/>
    </source>
</evidence>
<reference evidence="4 5" key="2">
    <citation type="submission" date="2018-11" db="EMBL/GenBank/DDBJ databases">
        <authorList>
            <consortium name="Pathogen Informatics"/>
        </authorList>
    </citation>
    <scope>NUCLEOTIDE SEQUENCE [LARGE SCALE GENOMIC DNA]</scope>
    <source>
        <strain evidence="4 5">Costa Rica</strain>
    </source>
</reference>
<name>A0A0R3PWN3_ANGCS</name>
<dbReference type="Gene3D" id="2.30.30.140">
    <property type="match status" value="1"/>
</dbReference>
<dbReference type="OrthoDB" id="124855at2759"/>
<dbReference type="Pfam" id="PF11717">
    <property type="entry name" value="Tudor-knot"/>
    <property type="match status" value="1"/>
</dbReference>
<dbReference type="InterPro" id="IPR000953">
    <property type="entry name" value="Chromo/chromo_shadow_dom"/>
</dbReference>
<dbReference type="STRING" id="334426.A0A0R3PWN3"/>
<dbReference type="SMART" id="SM00298">
    <property type="entry name" value="CHROMO"/>
    <property type="match status" value="1"/>
</dbReference>
<dbReference type="CDD" id="cd20104">
    <property type="entry name" value="MBT_PHF20L1-like"/>
    <property type="match status" value="1"/>
</dbReference>
<keyword evidence="2" id="KW-0812">Transmembrane</keyword>
<feature type="compositionally biased region" description="Basic residues" evidence="1">
    <location>
        <begin position="146"/>
        <end position="155"/>
    </location>
</feature>
<evidence type="ECO:0000256" key="2">
    <source>
        <dbReference type="SAM" id="Phobius"/>
    </source>
</evidence>
<evidence type="ECO:0000259" key="3">
    <source>
        <dbReference type="SMART" id="SM00298"/>
    </source>
</evidence>
<keyword evidence="2" id="KW-0472">Membrane</keyword>
<evidence type="ECO:0000313" key="5">
    <source>
        <dbReference type="Proteomes" id="UP000267027"/>
    </source>
</evidence>
<feature type="domain" description="Chromo" evidence="3">
    <location>
        <begin position="94"/>
        <end position="148"/>
    </location>
</feature>
<sequence length="440" mass="49885">MRFASSCVPSRWAERGGCGVRGIYSRIPPAVSLVFSALSSTYLISSSFWLDFNAQIVHPRGRETLILDSLAKCSVMQYNVGDHVRCIWGAKSVEYEAKIIVVNRASKEYFVHYQGWNKRYDEWISEKSVLGLWKKPATVVGAPKIRHSKREKKTRRPVDWSPTPTSSRVTEKVISVKVDCKPSVRVPKPKRSPTVRVVKRPRLLPVPKFVDESAEESITSDDEDSGARFPRSYIDTLAKQRKREERKRYRHSSPKQAGDLFKSSWKSSQPRNVAGEIPLLSHIPSTAIDTANNLTAAVSSTLAECLDFSYIEADYNYSSLRFHYSDAQSFNVRNDSNSAQVTSSTKRMNILPLRKPLNVQCKLACCAPLNLFMKASSVNLEPHQKLDTPPNLGSPFNYDEECRHIVSFVAKLLFFDRIFYLIVFKAFIVHLAKGVIKTRT</sequence>
<reference evidence="6" key="1">
    <citation type="submission" date="2017-02" db="UniProtKB">
        <authorList>
            <consortium name="WormBaseParasite"/>
        </authorList>
    </citation>
    <scope>IDENTIFICATION</scope>
</reference>
<keyword evidence="2" id="KW-1133">Transmembrane helix</keyword>
<dbReference type="InterPro" id="IPR016197">
    <property type="entry name" value="Chromo-like_dom_sf"/>
</dbReference>
<dbReference type="SUPFAM" id="SSF54160">
    <property type="entry name" value="Chromo domain-like"/>
    <property type="match status" value="1"/>
</dbReference>
<dbReference type="EMBL" id="UYYA01004504">
    <property type="protein sequence ID" value="VDM62174.1"/>
    <property type="molecule type" value="Genomic_DNA"/>
</dbReference>
<dbReference type="OMA" id="CKLACCA"/>
<dbReference type="AlphaFoldDB" id="A0A0R3PWN3"/>
<feature type="region of interest" description="Disordered" evidence="1">
    <location>
        <begin position="240"/>
        <end position="266"/>
    </location>
</feature>
<evidence type="ECO:0000256" key="1">
    <source>
        <dbReference type="SAM" id="MobiDB-lite"/>
    </source>
</evidence>
<dbReference type="WBParaSite" id="ACOC_0001058801-mRNA-1">
    <property type="protein sequence ID" value="ACOC_0001058801-mRNA-1"/>
    <property type="gene ID" value="ACOC_0001058801"/>
</dbReference>
<dbReference type="Proteomes" id="UP000267027">
    <property type="component" value="Unassembled WGS sequence"/>
</dbReference>
<proteinExistence type="predicted"/>
<keyword evidence="5" id="KW-1185">Reference proteome</keyword>
<protein>
    <submittedName>
        <fullName evidence="6">Chromo domain-containing protein</fullName>
    </submittedName>
</protein>
<accession>A0A0R3PWN3</accession>